<sequence>MSHVFCDLGSVFHVHFLTASLIILTEDKLNLVLPLIPCIVIFKSNISLTKKNSSHNTPRYSLDHGYTWTNLQWLWGIVLQLPILDGGPLSRSKPIRTNPIAEAQVDNNFRDNDLSKVTTRVVKKNERVAIIGSV</sequence>
<organism evidence="1">
    <name type="scientific">Culex pipiens</name>
    <name type="common">House mosquito</name>
    <dbReference type="NCBI Taxonomy" id="7175"/>
    <lineage>
        <taxon>Eukaryota</taxon>
        <taxon>Metazoa</taxon>
        <taxon>Ecdysozoa</taxon>
        <taxon>Arthropoda</taxon>
        <taxon>Hexapoda</taxon>
        <taxon>Insecta</taxon>
        <taxon>Pterygota</taxon>
        <taxon>Neoptera</taxon>
        <taxon>Endopterygota</taxon>
        <taxon>Diptera</taxon>
        <taxon>Nematocera</taxon>
        <taxon>Culicoidea</taxon>
        <taxon>Culicidae</taxon>
        <taxon>Culicinae</taxon>
        <taxon>Culicini</taxon>
        <taxon>Culex</taxon>
        <taxon>Culex</taxon>
    </lineage>
</organism>
<protein>
    <submittedName>
        <fullName evidence="1">(northern house mosquito) hypothetical protein</fullName>
    </submittedName>
</protein>
<accession>A0A8D8NM46</accession>
<dbReference type="AlphaFoldDB" id="A0A8D8NM46"/>
<reference evidence="1" key="1">
    <citation type="submission" date="2021-05" db="EMBL/GenBank/DDBJ databases">
        <authorList>
            <person name="Alioto T."/>
            <person name="Alioto T."/>
            <person name="Gomez Garrido J."/>
        </authorList>
    </citation>
    <scope>NUCLEOTIDE SEQUENCE</scope>
</reference>
<name>A0A8D8NM46_CULPI</name>
<proteinExistence type="predicted"/>
<evidence type="ECO:0000313" key="1">
    <source>
        <dbReference type="EMBL" id="CAG6570322.1"/>
    </source>
</evidence>
<dbReference type="EMBL" id="HBUE01177958">
    <property type="protein sequence ID" value="CAG6518780.1"/>
    <property type="molecule type" value="Transcribed_RNA"/>
</dbReference>
<dbReference type="EMBL" id="HBUE01283517">
    <property type="protein sequence ID" value="CAG6570322.1"/>
    <property type="molecule type" value="Transcribed_RNA"/>
</dbReference>